<protein>
    <submittedName>
        <fullName evidence="1">Uncharacterized protein</fullName>
    </submittedName>
</protein>
<sequence>MSLFKVPRTVLLQLDTLCRRFLWGGYRHDARCVHLVNWETVCLQKDRGGMGVLDLDLFNKALLSKWIWRFVGEPTSLWKSVVAGSLQGHNQRFEQLPKLSSCSSLVWKAIPKTGIPVLEAFHWRLGKGDQIRFWYSHWCGLGP</sequence>
<evidence type="ECO:0000313" key="1">
    <source>
        <dbReference type="EMBL" id="KAK1269249.1"/>
    </source>
</evidence>
<keyword evidence="2" id="KW-1185">Reference proteome</keyword>
<dbReference type="Proteomes" id="UP001179952">
    <property type="component" value="Unassembled WGS sequence"/>
</dbReference>
<proteinExistence type="predicted"/>
<dbReference type="PANTHER" id="PTHR33116">
    <property type="entry name" value="REVERSE TRANSCRIPTASE ZINC-BINDING DOMAIN-CONTAINING PROTEIN-RELATED-RELATED"/>
    <property type="match status" value="1"/>
</dbReference>
<reference evidence="1" key="1">
    <citation type="journal article" date="2023" name="Nat. Commun.">
        <title>Diploid and tetraploid genomes of Acorus and the evolution of monocots.</title>
        <authorList>
            <person name="Ma L."/>
            <person name="Liu K.W."/>
            <person name="Li Z."/>
            <person name="Hsiao Y.Y."/>
            <person name="Qi Y."/>
            <person name="Fu T."/>
            <person name="Tang G.D."/>
            <person name="Zhang D."/>
            <person name="Sun W.H."/>
            <person name="Liu D.K."/>
            <person name="Li Y."/>
            <person name="Chen G.Z."/>
            <person name="Liu X.D."/>
            <person name="Liao X.Y."/>
            <person name="Jiang Y.T."/>
            <person name="Yu X."/>
            <person name="Hao Y."/>
            <person name="Huang J."/>
            <person name="Zhao X.W."/>
            <person name="Ke S."/>
            <person name="Chen Y.Y."/>
            <person name="Wu W.L."/>
            <person name="Hsu J.L."/>
            <person name="Lin Y.F."/>
            <person name="Huang M.D."/>
            <person name="Li C.Y."/>
            <person name="Huang L."/>
            <person name="Wang Z.W."/>
            <person name="Zhao X."/>
            <person name="Zhong W.Y."/>
            <person name="Peng D.H."/>
            <person name="Ahmad S."/>
            <person name="Lan S."/>
            <person name="Zhang J.S."/>
            <person name="Tsai W.C."/>
            <person name="Van de Peer Y."/>
            <person name="Liu Z.J."/>
        </authorList>
    </citation>
    <scope>NUCLEOTIDE SEQUENCE</scope>
    <source>
        <strain evidence="1">SCP</strain>
    </source>
</reference>
<dbReference type="AlphaFoldDB" id="A0AAV9AY02"/>
<accession>A0AAV9AY02</accession>
<dbReference type="EMBL" id="JAUJYN010000006">
    <property type="protein sequence ID" value="KAK1269249.1"/>
    <property type="molecule type" value="Genomic_DNA"/>
</dbReference>
<evidence type="ECO:0000313" key="2">
    <source>
        <dbReference type="Proteomes" id="UP001179952"/>
    </source>
</evidence>
<comment type="caution">
    <text evidence="1">The sequence shown here is derived from an EMBL/GenBank/DDBJ whole genome shotgun (WGS) entry which is preliminary data.</text>
</comment>
<dbReference type="PANTHER" id="PTHR33116:SF75">
    <property type="entry name" value="RIBONUCLEASE H PROTEIN"/>
    <property type="match status" value="1"/>
</dbReference>
<name>A0AAV9AY02_ACOGR</name>
<reference evidence="1" key="2">
    <citation type="submission" date="2023-06" db="EMBL/GenBank/DDBJ databases">
        <authorList>
            <person name="Ma L."/>
            <person name="Liu K.-W."/>
            <person name="Li Z."/>
            <person name="Hsiao Y.-Y."/>
            <person name="Qi Y."/>
            <person name="Fu T."/>
            <person name="Tang G."/>
            <person name="Zhang D."/>
            <person name="Sun W.-H."/>
            <person name="Liu D.-K."/>
            <person name="Li Y."/>
            <person name="Chen G.-Z."/>
            <person name="Liu X.-D."/>
            <person name="Liao X.-Y."/>
            <person name="Jiang Y.-T."/>
            <person name="Yu X."/>
            <person name="Hao Y."/>
            <person name="Huang J."/>
            <person name="Zhao X.-W."/>
            <person name="Ke S."/>
            <person name="Chen Y.-Y."/>
            <person name="Wu W.-L."/>
            <person name="Hsu J.-L."/>
            <person name="Lin Y.-F."/>
            <person name="Huang M.-D."/>
            <person name="Li C.-Y."/>
            <person name="Huang L."/>
            <person name="Wang Z.-W."/>
            <person name="Zhao X."/>
            <person name="Zhong W.-Y."/>
            <person name="Peng D.-H."/>
            <person name="Ahmad S."/>
            <person name="Lan S."/>
            <person name="Zhang J.-S."/>
            <person name="Tsai W.-C."/>
            <person name="Van De Peer Y."/>
            <person name="Liu Z.-J."/>
        </authorList>
    </citation>
    <scope>NUCLEOTIDE SEQUENCE</scope>
    <source>
        <strain evidence="1">SCP</strain>
        <tissue evidence="1">Leaves</tissue>
    </source>
</reference>
<gene>
    <name evidence="1" type="ORF">QJS04_geneDACA018475</name>
</gene>
<organism evidence="1 2">
    <name type="scientific">Acorus gramineus</name>
    <name type="common">Dwarf sweet flag</name>
    <dbReference type="NCBI Taxonomy" id="55184"/>
    <lineage>
        <taxon>Eukaryota</taxon>
        <taxon>Viridiplantae</taxon>
        <taxon>Streptophyta</taxon>
        <taxon>Embryophyta</taxon>
        <taxon>Tracheophyta</taxon>
        <taxon>Spermatophyta</taxon>
        <taxon>Magnoliopsida</taxon>
        <taxon>Liliopsida</taxon>
        <taxon>Acoraceae</taxon>
        <taxon>Acorus</taxon>
    </lineage>
</organism>